<gene>
    <name evidence="7" type="ORF">E1298_02085</name>
</gene>
<keyword evidence="8" id="KW-1185">Reference proteome</keyword>
<protein>
    <submittedName>
        <fullName evidence="7">Galactokinase</fullName>
    </submittedName>
</protein>
<proteinExistence type="predicted"/>
<reference evidence="7 8" key="1">
    <citation type="submission" date="2019-03" db="EMBL/GenBank/DDBJ databases">
        <title>Draft genome sequences of novel Actinobacteria.</title>
        <authorList>
            <person name="Sahin N."/>
            <person name="Ay H."/>
            <person name="Saygin H."/>
        </authorList>
    </citation>
    <scope>NUCLEOTIDE SEQUENCE [LARGE SCALE GENOMIC DNA]</scope>
    <source>
        <strain evidence="7 8">H3C3</strain>
    </source>
</reference>
<dbReference type="Pfam" id="PF08544">
    <property type="entry name" value="GHMP_kinases_C"/>
    <property type="match status" value="1"/>
</dbReference>
<dbReference type="InterPro" id="IPR001174">
    <property type="entry name" value="HddA/FKP"/>
</dbReference>
<feature type="domain" description="GHMP kinase C-terminal" evidence="6">
    <location>
        <begin position="236"/>
        <end position="313"/>
    </location>
</feature>
<dbReference type="GO" id="GO:0005524">
    <property type="term" value="F:ATP binding"/>
    <property type="evidence" value="ECO:0007669"/>
    <property type="project" value="UniProtKB-KW"/>
</dbReference>
<dbReference type="RefSeq" id="WP_131889012.1">
    <property type="nucleotide sequence ID" value="NZ_SMKU01000004.1"/>
</dbReference>
<evidence type="ECO:0000259" key="6">
    <source>
        <dbReference type="Pfam" id="PF08544"/>
    </source>
</evidence>
<comment type="caution">
    <text evidence="7">The sequence shown here is derived from an EMBL/GenBank/DDBJ whole genome shotgun (WGS) entry which is preliminary data.</text>
</comment>
<dbReference type="GO" id="GO:0005829">
    <property type="term" value="C:cytosol"/>
    <property type="evidence" value="ECO:0007669"/>
    <property type="project" value="TreeGrafter"/>
</dbReference>
<evidence type="ECO:0000259" key="5">
    <source>
        <dbReference type="Pfam" id="PF00288"/>
    </source>
</evidence>
<dbReference type="EMBL" id="SMKU01000004">
    <property type="protein sequence ID" value="TDD96794.1"/>
    <property type="molecule type" value="Genomic_DNA"/>
</dbReference>
<feature type="domain" description="GHMP kinase N-terminal" evidence="5">
    <location>
        <begin position="75"/>
        <end position="155"/>
    </location>
</feature>
<dbReference type="InterPro" id="IPR006204">
    <property type="entry name" value="GHMP_kinase_N_dom"/>
</dbReference>
<dbReference type="PANTHER" id="PTHR10457:SF29">
    <property type="entry name" value="LMBP PROTEIN"/>
    <property type="match status" value="1"/>
</dbReference>
<dbReference type="PROSITE" id="PS00627">
    <property type="entry name" value="GHMP_KINASES_ATP"/>
    <property type="match status" value="1"/>
</dbReference>
<evidence type="ECO:0000256" key="4">
    <source>
        <dbReference type="ARBA" id="ARBA00022840"/>
    </source>
</evidence>
<dbReference type="InterPro" id="IPR020568">
    <property type="entry name" value="Ribosomal_Su5_D2-typ_SF"/>
</dbReference>
<dbReference type="PIRSF" id="PIRSF036406">
    <property type="entry name" value="Hept_kin"/>
    <property type="match status" value="1"/>
</dbReference>
<evidence type="ECO:0000256" key="3">
    <source>
        <dbReference type="ARBA" id="ARBA00022777"/>
    </source>
</evidence>
<dbReference type="InterPro" id="IPR036554">
    <property type="entry name" value="GHMP_kinase_C_sf"/>
</dbReference>
<dbReference type="Proteomes" id="UP000294513">
    <property type="component" value="Unassembled WGS sequence"/>
</dbReference>
<dbReference type="AlphaFoldDB" id="A0A4R5CHI9"/>
<organism evidence="7 8">
    <name type="scientific">Actinomadura rubrisoli</name>
    <dbReference type="NCBI Taxonomy" id="2530368"/>
    <lineage>
        <taxon>Bacteria</taxon>
        <taxon>Bacillati</taxon>
        <taxon>Actinomycetota</taxon>
        <taxon>Actinomycetes</taxon>
        <taxon>Streptosporangiales</taxon>
        <taxon>Thermomonosporaceae</taxon>
        <taxon>Actinomadura</taxon>
    </lineage>
</organism>
<keyword evidence="1" id="KW-0808">Transferase</keyword>
<dbReference type="InterPro" id="IPR013750">
    <property type="entry name" value="GHMP_kinase_C_dom"/>
</dbReference>
<keyword evidence="3 7" id="KW-0418">Kinase</keyword>
<dbReference type="InterPro" id="IPR006203">
    <property type="entry name" value="GHMP_knse_ATP-bd_CS"/>
</dbReference>
<dbReference type="InterPro" id="IPR014606">
    <property type="entry name" value="Heptose_7-P_kinase"/>
</dbReference>
<dbReference type="SUPFAM" id="SSF54211">
    <property type="entry name" value="Ribosomal protein S5 domain 2-like"/>
    <property type="match status" value="1"/>
</dbReference>
<evidence type="ECO:0000256" key="1">
    <source>
        <dbReference type="ARBA" id="ARBA00022679"/>
    </source>
</evidence>
<name>A0A4R5CHI9_9ACTN</name>
<dbReference type="PRINTS" id="PR00960">
    <property type="entry name" value="LMBPPROTEIN"/>
</dbReference>
<accession>A0A4R5CHI9</accession>
<evidence type="ECO:0000313" key="7">
    <source>
        <dbReference type="EMBL" id="TDD96794.1"/>
    </source>
</evidence>
<evidence type="ECO:0000256" key="2">
    <source>
        <dbReference type="ARBA" id="ARBA00022741"/>
    </source>
</evidence>
<dbReference type="GO" id="GO:0004335">
    <property type="term" value="F:galactokinase activity"/>
    <property type="evidence" value="ECO:0007669"/>
    <property type="project" value="TreeGrafter"/>
</dbReference>
<keyword evidence="2" id="KW-0547">Nucleotide-binding</keyword>
<dbReference type="Pfam" id="PF00288">
    <property type="entry name" value="GHMP_kinases_N"/>
    <property type="match status" value="1"/>
</dbReference>
<dbReference type="SUPFAM" id="SSF55060">
    <property type="entry name" value="GHMP Kinase, C-terminal domain"/>
    <property type="match status" value="1"/>
</dbReference>
<dbReference type="PANTHER" id="PTHR10457">
    <property type="entry name" value="MEVALONATE KINASE/GALACTOKINASE"/>
    <property type="match status" value="1"/>
</dbReference>
<evidence type="ECO:0000313" key="8">
    <source>
        <dbReference type="Proteomes" id="UP000294513"/>
    </source>
</evidence>
<sequence length="343" mass="36690">MIVTRTPLRISLGGGGTDLPNFAGRFGGELVSAAIDAWVYVTVRQGRLDGRTRFSYESTQTVAGPESLQEPLVRHCLRRRGLGRECEIVSLGGVPAGTGLGSSGAFTVGLLHALDALRGQRTDPSVLAEEAWEVEHGCLGRPVGKHDHYITALGGIRVLRIGTEGHVETAALRLPDGGIERLRENLLLFFTGQTRDSQALLAKQDTAPGPDTASGQAADRTHYLHRVKEIGAEISEALHRVDIEGFGALLHEHWLAKRASTGGVSNPHLDRVYHVARESGALGGKVLGAGGGGFFLFCVPEPFRDKVSAAVQALGPRPFPFRFAPDGTTVLLRDPSPQRGDRP</sequence>
<dbReference type="GO" id="GO:0006012">
    <property type="term" value="P:galactose metabolic process"/>
    <property type="evidence" value="ECO:0007669"/>
    <property type="project" value="TreeGrafter"/>
</dbReference>
<dbReference type="Gene3D" id="3.30.230.120">
    <property type="match status" value="1"/>
</dbReference>
<dbReference type="OrthoDB" id="9812992at2"/>
<keyword evidence="4" id="KW-0067">ATP-binding</keyword>